<evidence type="ECO:0000313" key="2">
    <source>
        <dbReference type="EMBL" id="HJE24110.1"/>
    </source>
</evidence>
<accession>A0A921JEV2</accession>
<sequence length="80" mass="8773">MPGYRLPKRGTGHDFGAFGRRERRPQRFEGAAARIALPQRDANPVAAVTDMVSARLGVEINTAVLTSSIEAERRVLDILV</sequence>
<reference evidence="2" key="1">
    <citation type="journal article" date="2021" name="PeerJ">
        <title>Extensive microbial diversity within the chicken gut microbiome revealed by metagenomics and culture.</title>
        <authorList>
            <person name="Gilroy R."/>
            <person name="Ravi A."/>
            <person name="Getino M."/>
            <person name="Pursley I."/>
            <person name="Horton D.L."/>
            <person name="Alikhan N.F."/>
            <person name="Baker D."/>
            <person name="Gharbi K."/>
            <person name="Hall N."/>
            <person name="Watson M."/>
            <person name="Adriaenssens E.M."/>
            <person name="Foster-Nyarko E."/>
            <person name="Jarju S."/>
            <person name="Secka A."/>
            <person name="Antonio M."/>
            <person name="Oren A."/>
            <person name="Chaudhuri R.R."/>
            <person name="La Ragione R."/>
            <person name="Hildebrand F."/>
            <person name="Pallen M.J."/>
        </authorList>
    </citation>
    <scope>NUCLEOTIDE SEQUENCE</scope>
    <source>
        <strain evidence="2">316</strain>
    </source>
</reference>
<evidence type="ECO:0000313" key="3">
    <source>
        <dbReference type="Proteomes" id="UP000742631"/>
    </source>
</evidence>
<evidence type="ECO:0000256" key="1">
    <source>
        <dbReference type="SAM" id="MobiDB-lite"/>
    </source>
</evidence>
<comment type="caution">
    <text evidence="2">The sequence shown here is derived from an EMBL/GenBank/DDBJ whole genome shotgun (WGS) entry which is preliminary data.</text>
</comment>
<reference evidence="2" key="2">
    <citation type="submission" date="2021-09" db="EMBL/GenBank/DDBJ databases">
        <authorList>
            <person name="Gilroy R."/>
        </authorList>
    </citation>
    <scope>NUCLEOTIDE SEQUENCE</scope>
    <source>
        <strain evidence="2">316</strain>
    </source>
</reference>
<feature type="compositionally biased region" description="Basic residues" evidence="1">
    <location>
        <begin position="1"/>
        <end position="10"/>
    </location>
</feature>
<gene>
    <name evidence="2" type="ORF">K8W01_10670</name>
</gene>
<feature type="region of interest" description="Disordered" evidence="1">
    <location>
        <begin position="1"/>
        <end position="23"/>
    </location>
</feature>
<dbReference type="EMBL" id="DYYG01000033">
    <property type="protein sequence ID" value="HJE24110.1"/>
    <property type="molecule type" value="Genomic_DNA"/>
</dbReference>
<proteinExistence type="predicted"/>
<protein>
    <submittedName>
        <fullName evidence="2">Uncharacterized protein</fullName>
    </submittedName>
</protein>
<dbReference type="Proteomes" id="UP000742631">
    <property type="component" value="Unassembled WGS sequence"/>
</dbReference>
<dbReference type="AlphaFoldDB" id="A0A921JEV2"/>
<organism evidence="2 3">
    <name type="scientific">Methylorubrum populi</name>
    <dbReference type="NCBI Taxonomy" id="223967"/>
    <lineage>
        <taxon>Bacteria</taxon>
        <taxon>Pseudomonadati</taxon>
        <taxon>Pseudomonadota</taxon>
        <taxon>Alphaproteobacteria</taxon>
        <taxon>Hyphomicrobiales</taxon>
        <taxon>Methylobacteriaceae</taxon>
        <taxon>Methylorubrum</taxon>
    </lineage>
</organism>
<name>A0A921JEV2_9HYPH</name>